<evidence type="ECO:0000313" key="4">
    <source>
        <dbReference type="EMBL" id="QIC69729.1"/>
    </source>
</evidence>
<dbReference type="AlphaFoldDB" id="A0A6C0Y0S8"/>
<organism evidence="4 5">
    <name type="scientific">Acinetobacter indicus</name>
    <dbReference type="NCBI Taxonomy" id="756892"/>
    <lineage>
        <taxon>Bacteria</taxon>
        <taxon>Pseudomonadati</taxon>
        <taxon>Pseudomonadota</taxon>
        <taxon>Gammaproteobacteria</taxon>
        <taxon>Moraxellales</taxon>
        <taxon>Moraxellaceae</taxon>
        <taxon>Acinetobacter</taxon>
    </lineage>
</organism>
<dbReference type="InterPro" id="IPR029787">
    <property type="entry name" value="Nucleotide_cyclase"/>
</dbReference>
<dbReference type="GO" id="GO:0005886">
    <property type="term" value="C:plasma membrane"/>
    <property type="evidence" value="ECO:0007669"/>
    <property type="project" value="TreeGrafter"/>
</dbReference>
<dbReference type="EMBL" id="CP044455">
    <property type="protein sequence ID" value="QIC69729.1"/>
    <property type="molecule type" value="Genomic_DNA"/>
</dbReference>
<dbReference type="Proteomes" id="UP000503440">
    <property type="component" value="Chromosome"/>
</dbReference>
<dbReference type="FunFam" id="3.30.70.270:FF:000001">
    <property type="entry name" value="Diguanylate cyclase domain protein"/>
    <property type="match status" value="1"/>
</dbReference>
<dbReference type="GO" id="GO:0043709">
    <property type="term" value="P:cell adhesion involved in single-species biofilm formation"/>
    <property type="evidence" value="ECO:0007669"/>
    <property type="project" value="TreeGrafter"/>
</dbReference>
<dbReference type="Gene3D" id="3.30.70.270">
    <property type="match status" value="1"/>
</dbReference>
<dbReference type="InterPro" id="IPR050469">
    <property type="entry name" value="Diguanylate_Cyclase"/>
</dbReference>
<dbReference type="EC" id="2.7.7.65" evidence="2"/>
<dbReference type="GO" id="GO:0052621">
    <property type="term" value="F:diguanylate cyclase activity"/>
    <property type="evidence" value="ECO:0007669"/>
    <property type="project" value="UniProtKB-EC"/>
</dbReference>
<dbReference type="CDD" id="cd01949">
    <property type="entry name" value="GGDEF"/>
    <property type="match status" value="1"/>
</dbReference>
<dbReference type="SUPFAM" id="SSF55073">
    <property type="entry name" value="Nucleotide cyclase"/>
    <property type="match status" value="1"/>
</dbReference>
<comment type="cofactor">
    <cofactor evidence="1">
        <name>Mg(2+)</name>
        <dbReference type="ChEBI" id="CHEBI:18420"/>
    </cofactor>
</comment>
<reference evidence="4 5" key="1">
    <citation type="submission" date="2019-09" db="EMBL/GenBank/DDBJ databases">
        <title>Non-baumannii Acinetobacter spp. carrying blaNDM-1 isolated in China.</title>
        <authorList>
            <person name="Cui C."/>
            <person name="Chen C."/>
            <person name="Sun J."/>
            <person name="Liu Y."/>
        </authorList>
    </citation>
    <scope>NUCLEOTIDE SEQUENCE [LARGE SCALE GENOMIC DNA]</scope>
    <source>
        <strain evidence="4 5">B18</strain>
    </source>
</reference>
<evidence type="ECO:0000313" key="5">
    <source>
        <dbReference type="Proteomes" id="UP000503440"/>
    </source>
</evidence>
<dbReference type="NCBIfam" id="TIGR00254">
    <property type="entry name" value="GGDEF"/>
    <property type="match status" value="1"/>
</dbReference>
<dbReference type="SMART" id="SM00267">
    <property type="entry name" value="GGDEF"/>
    <property type="match status" value="1"/>
</dbReference>
<accession>A0A6C0Y0S8</accession>
<evidence type="ECO:0000256" key="2">
    <source>
        <dbReference type="ARBA" id="ARBA00012528"/>
    </source>
</evidence>
<dbReference type="PANTHER" id="PTHR45138">
    <property type="entry name" value="REGULATORY COMPONENTS OF SENSORY TRANSDUCTION SYSTEM"/>
    <property type="match status" value="1"/>
</dbReference>
<dbReference type="GO" id="GO:1902201">
    <property type="term" value="P:negative regulation of bacterial-type flagellum-dependent cell motility"/>
    <property type="evidence" value="ECO:0007669"/>
    <property type="project" value="TreeGrafter"/>
</dbReference>
<gene>
    <name evidence="4" type="ORF">FSC09_04585</name>
</gene>
<sequence>MEYKYKLVQLQYDKEKIEVLIARQRRSAGQVFPKQLEQEFWQQYLERARHNINQYFWSGVLVYFILTMLVIPGDYWIIQPQHFWHDFIRCLLGLLNGGLCLLTLFFFAHYKILRRYFAYAAMALVFWAILSMTWLTMTVYTEALKYQAMMIICIIYIMGYVLTGVKPFHMLLTGLMAAVMTMVMLFTFYIPIDVMVMARVLIGSVVMGFLMSKMLCTRERMIFLVMQQAKLGEKINRINSEELLHLSQHDALTKVSNRRNFDEMLNSYYEQARHDERPLSLLFIDVDFFKLFNDFYGHQKGDEVISSVAKSIKDAIRHMDFVARYGGEEFVVLLPETDAHGAYAVASNIFRAIERLAIPHEKSSVSDIITISLGFTVYKGELEISKDDLISRADQALYRAKKLGRNQIYYQTAQVSDILQGLE</sequence>
<evidence type="ECO:0000256" key="1">
    <source>
        <dbReference type="ARBA" id="ARBA00001946"/>
    </source>
</evidence>
<dbReference type="Pfam" id="PF00990">
    <property type="entry name" value="GGDEF"/>
    <property type="match status" value="1"/>
</dbReference>
<comment type="catalytic activity">
    <reaction evidence="3">
        <text>2 GTP = 3',3'-c-di-GMP + 2 diphosphate</text>
        <dbReference type="Rhea" id="RHEA:24898"/>
        <dbReference type="ChEBI" id="CHEBI:33019"/>
        <dbReference type="ChEBI" id="CHEBI:37565"/>
        <dbReference type="ChEBI" id="CHEBI:58805"/>
        <dbReference type="EC" id="2.7.7.65"/>
    </reaction>
</comment>
<dbReference type="InterPro" id="IPR000160">
    <property type="entry name" value="GGDEF_dom"/>
</dbReference>
<proteinExistence type="predicted"/>
<dbReference type="PANTHER" id="PTHR45138:SF9">
    <property type="entry name" value="DIGUANYLATE CYCLASE DGCM-RELATED"/>
    <property type="match status" value="1"/>
</dbReference>
<dbReference type="InterPro" id="IPR043128">
    <property type="entry name" value="Rev_trsase/Diguanyl_cyclase"/>
</dbReference>
<dbReference type="PROSITE" id="PS50887">
    <property type="entry name" value="GGDEF"/>
    <property type="match status" value="1"/>
</dbReference>
<dbReference type="RefSeq" id="WP_104471118.1">
    <property type="nucleotide sequence ID" value="NZ_CP044018.1"/>
</dbReference>
<protein>
    <recommendedName>
        <fullName evidence="2">diguanylate cyclase</fullName>
        <ecNumber evidence="2">2.7.7.65</ecNumber>
    </recommendedName>
</protein>
<evidence type="ECO:0000256" key="3">
    <source>
        <dbReference type="ARBA" id="ARBA00034247"/>
    </source>
</evidence>
<name>A0A6C0Y0S8_9GAMM</name>